<proteinExistence type="inferred from homology"/>
<dbReference type="PROSITE" id="PS01082">
    <property type="entry name" value="RIBOSOMAL_L7AE"/>
    <property type="match status" value="1"/>
</dbReference>
<dbReference type="AlphaFoldDB" id="A0A4P9WY40"/>
<dbReference type="InterPro" id="IPR004037">
    <property type="entry name" value="Ribosomal_eL8-like_CS"/>
</dbReference>
<feature type="non-terminal residue" evidence="5">
    <location>
        <position position="1"/>
    </location>
</feature>
<evidence type="ECO:0000313" key="5">
    <source>
        <dbReference type="EMBL" id="RKO98409.1"/>
    </source>
</evidence>
<dbReference type="OrthoDB" id="5364946at2759"/>
<dbReference type="PRINTS" id="PR00883">
    <property type="entry name" value="NUCLEARHMG"/>
</dbReference>
<dbReference type="EMBL" id="ML009516">
    <property type="protein sequence ID" value="RKO96931.1"/>
    <property type="molecule type" value="Genomic_DNA"/>
</dbReference>
<accession>A0A4P9WY40</accession>
<dbReference type="STRING" id="1555241.A0A4P9WY40"/>
<dbReference type="Proteomes" id="UP000274922">
    <property type="component" value="Unassembled WGS sequence"/>
</dbReference>
<evidence type="ECO:0000313" key="6">
    <source>
        <dbReference type="Proteomes" id="UP000268535"/>
    </source>
</evidence>
<evidence type="ECO:0000313" key="7">
    <source>
        <dbReference type="Proteomes" id="UP000274922"/>
    </source>
</evidence>
<gene>
    <name evidence="4" type="ORF">CAUPRSCDRAFT_1618</name>
    <name evidence="5" type="ORF">CXG81DRAFT_4590</name>
</gene>
<dbReference type="Proteomes" id="UP000268535">
    <property type="component" value="Unassembled WGS sequence"/>
</dbReference>
<keyword evidence="2" id="KW-0687">Ribonucleoprotein</keyword>
<evidence type="ECO:0000256" key="2">
    <source>
        <dbReference type="RuleBase" id="RU366039"/>
    </source>
</evidence>
<dbReference type="SUPFAM" id="SSF55315">
    <property type="entry name" value="L30e-like"/>
    <property type="match status" value="1"/>
</dbReference>
<dbReference type="InterPro" id="IPR004038">
    <property type="entry name" value="Ribosomal_eL8/eL30/eS12/Gad45"/>
</dbReference>
<comment type="similarity">
    <text evidence="1 2">Belongs to the eukaryotic ribosomal protein eL8 family.</text>
</comment>
<protein>
    <recommendedName>
        <fullName evidence="2">H/ACA ribonucleoprotein complex subunit 2</fullName>
    </recommendedName>
    <alternativeName>
        <fullName evidence="2">Nucleolar protein family A member 2</fullName>
    </alternativeName>
</protein>
<evidence type="ECO:0000259" key="3">
    <source>
        <dbReference type="Pfam" id="PF01248"/>
    </source>
</evidence>
<dbReference type="GO" id="GO:0042254">
    <property type="term" value="P:ribosome biogenesis"/>
    <property type="evidence" value="ECO:0007669"/>
    <property type="project" value="InterPro"/>
</dbReference>
<organism evidence="5 7">
    <name type="scientific">Caulochytrium protostelioides</name>
    <dbReference type="NCBI Taxonomy" id="1555241"/>
    <lineage>
        <taxon>Eukaryota</taxon>
        <taxon>Fungi</taxon>
        <taxon>Fungi incertae sedis</taxon>
        <taxon>Chytridiomycota</taxon>
        <taxon>Chytridiomycota incertae sedis</taxon>
        <taxon>Chytridiomycetes</taxon>
        <taxon>Caulochytriales</taxon>
        <taxon>Caulochytriaceae</taxon>
        <taxon>Caulochytrium</taxon>
    </lineage>
</organism>
<feature type="domain" description="Ribosomal protein eL8/eL30/eS12/Gadd45" evidence="3">
    <location>
        <begin position="70"/>
        <end position="128"/>
    </location>
</feature>
<comment type="function">
    <text evidence="2">Required for ribosome biogenesis. Part of a complex which catalyzes pseudouridylation of rRNA. This involves the isomerization of uridine such that the ribose is subsequently attached to C5, instead of the normal N1. Pseudouridine ('psi') residues may serve to stabilize the conformation of rRNAs.</text>
</comment>
<keyword evidence="2" id="KW-0694">RNA-binding</keyword>
<reference evidence="6 7" key="1">
    <citation type="journal article" date="2018" name="Nat. Microbiol.">
        <title>Leveraging single-cell genomics to expand the fungal tree of life.</title>
        <authorList>
            <person name="Ahrendt S.R."/>
            <person name="Quandt C.A."/>
            <person name="Ciobanu D."/>
            <person name="Clum A."/>
            <person name="Salamov A."/>
            <person name="Andreopoulos B."/>
            <person name="Cheng J.F."/>
            <person name="Woyke T."/>
            <person name="Pelin A."/>
            <person name="Henrissat B."/>
            <person name="Reynolds N.K."/>
            <person name="Benny G.L."/>
            <person name="Smith M.E."/>
            <person name="James T.Y."/>
            <person name="Grigoriev I.V."/>
        </authorList>
    </citation>
    <scope>NUCLEOTIDE SEQUENCE [LARGE SCALE GENOMIC DNA]</scope>
    <source>
        <strain evidence="6 7">ATCC 52028</strain>
    </source>
</reference>
<name>A0A4P9WY40_9FUNG</name>
<dbReference type="GO" id="GO:0000398">
    <property type="term" value="P:mRNA splicing, via spliceosome"/>
    <property type="evidence" value="ECO:0007669"/>
    <property type="project" value="UniProtKB-UniRule"/>
</dbReference>
<dbReference type="GO" id="GO:0003723">
    <property type="term" value="F:RNA binding"/>
    <property type="evidence" value="ECO:0007669"/>
    <property type="project" value="UniProtKB-UniRule"/>
</dbReference>
<keyword evidence="2" id="KW-0539">Nucleus</keyword>
<evidence type="ECO:0000313" key="4">
    <source>
        <dbReference type="EMBL" id="RKO96931.1"/>
    </source>
</evidence>
<feature type="non-terminal residue" evidence="5">
    <location>
        <position position="152"/>
    </location>
</feature>
<reference evidence="4" key="3">
    <citation type="submission" date="2018-08" db="EMBL/GenBank/DDBJ databases">
        <title>Leveraging single-cell genomics to expand the Fungal Tree of Life.</title>
        <authorList>
            <consortium name="DOE Joint Genome Institute"/>
            <person name="Ahrendt S.R."/>
            <person name="Quandt C.A."/>
            <person name="Ciobanu D."/>
            <person name="Clum A."/>
            <person name="Salamov A."/>
            <person name="Andreopoulos B."/>
            <person name="Cheng J.-F."/>
            <person name="Woyke T."/>
            <person name="Pelin A."/>
            <person name="Henrissat B."/>
            <person name="Reynolds N."/>
            <person name="Benny G.L."/>
            <person name="Smith M.E."/>
            <person name="James T.Y."/>
            <person name="Grigoriev I.V."/>
        </authorList>
    </citation>
    <scope>NUCLEOTIDE SEQUENCE</scope>
    <source>
        <strain evidence="4">ATCC 52028</strain>
    </source>
</reference>
<sequence>AEISYETRVAAVAPLAQPLASQVLTRRVLKTVKRCTKARSVKRGLKEVVKHLRKQSSATPAQIKANPWLARGCGGMVVLAGDISPVDVMTHVPLLCEEADVPYIYVPSKEELGLSGNTKRPSSCMMVFPTAGAVGKKKAAKADAKKSKKDEI</sequence>
<reference evidence="5" key="2">
    <citation type="submission" date="2018-04" db="EMBL/GenBank/DDBJ databases">
        <title>Leveraging single-cell genomics to expand the Fungal Tree of Life.</title>
        <authorList>
            <consortium name="DOE Joint Genome Institute"/>
            <person name="Ahrendt S.R."/>
            <person name="Quandt C.A."/>
            <person name="Ciobanu D."/>
            <person name="Clum A."/>
            <person name="Salamov A."/>
            <person name="Andreopoulos B."/>
            <person name="Cheng J.-F."/>
            <person name="Woyke T."/>
            <person name="Pelin A."/>
            <person name="Henrissat B."/>
            <person name="Benny G.L."/>
            <person name="Smith M.E."/>
            <person name="James T.Y."/>
            <person name="Grigoriev I.V."/>
        </authorList>
    </citation>
    <scope>NUCLEOTIDE SEQUENCE</scope>
    <source>
        <strain evidence="5">ATCC 52028</strain>
    </source>
</reference>
<dbReference type="Pfam" id="PF01248">
    <property type="entry name" value="Ribosomal_L7Ae"/>
    <property type="match status" value="1"/>
</dbReference>
<dbReference type="InterPro" id="IPR002415">
    <property type="entry name" value="H/ACA_rnp_Nhp2-like"/>
</dbReference>
<dbReference type="GO" id="GO:0031429">
    <property type="term" value="C:box H/ACA snoRNP complex"/>
    <property type="evidence" value="ECO:0007669"/>
    <property type="project" value="UniProtKB-UniRule"/>
</dbReference>
<keyword evidence="7" id="KW-1185">Reference proteome</keyword>
<comment type="subcellular location">
    <subcellularLocation>
        <location evidence="2">Nucleus</location>
        <location evidence="2">Nucleolus</location>
    </subcellularLocation>
</comment>
<comment type="function">
    <text evidence="2">Common component of the spliceosome and rRNA processing machinery.</text>
</comment>
<dbReference type="GO" id="GO:0031120">
    <property type="term" value="P:snRNA pseudouridine synthesis"/>
    <property type="evidence" value="ECO:0007669"/>
    <property type="project" value="UniProtKB-UniRule"/>
</dbReference>
<dbReference type="Gene3D" id="3.30.1330.30">
    <property type="match status" value="1"/>
</dbReference>
<dbReference type="EMBL" id="ML014448">
    <property type="protein sequence ID" value="RKO98409.1"/>
    <property type="molecule type" value="Genomic_DNA"/>
</dbReference>
<dbReference type="InterPro" id="IPR029064">
    <property type="entry name" value="Ribosomal_eL30-like_sf"/>
</dbReference>
<evidence type="ECO:0000256" key="1">
    <source>
        <dbReference type="ARBA" id="ARBA00007337"/>
    </source>
</evidence>